<gene>
    <name evidence="1" type="ORF">MLD38_009753</name>
</gene>
<organism evidence="1 2">
    <name type="scientific">Melastoma candidum</name>
    <dbReference type="NCBI Taxonomy" id="119954"/>
    <lineage>
        <taxon>Eukaryota</taxon>
        <taxon>Viridiplantae</taxon>
        <taxon>Streptophyta</taxon>
        <taxon>Embryophyta</taxon>
        <taxon>Tracheophyta</taxon>
        <taxon>Spermatophyta</taxon>
        <taxon>Magnoliopsida</taxon>
        <taxon>eudicotyledons</taxon>
        <taxon>Gunneridae</taxon>
        <taxon>Pentapetalae</taxon>
        <taxon>rosids</taxon>
        <taxon>malvids</taxon>
        <taxon>Myrtales</taxon>
        <taxon>Melastomataceae</taxon>
        <taxon>Melastomatoideae</taxon>
        <taxon>Melastomateae</taxon>
        <taxon>Melastoma</taxon>
    </lineage>
</organism>
<keyword evidence="2" id="KW-1185">Reference proteome</keyword>
<dbReference type="EMBL" id="CM042882">
    <property type="protein sequence ID" value="KAI4383976.1"/>
    <property type="molecule type" value="Genomic_DNA"/>
</dbReference>
<reference evidence="2" key="1">
    <citation type="journal article" date="2023" name="Front. Plant Sci.">
        <title>Chromosomal-level genome assembly of Melastoma candidum provides insights into trichome evolution.</title>
        <authorList>
            <person name="Zhong Y."/>
            <person name="Wu W."/>
            <person name="Sun C."/>
            <person name="Zou P."/>
            <person name="Liu Y."/>
            <person name="Dai S."/>
            <person name="Zhou R."/>
        </authorList>
    </citation>
    <scope>NUCLEOTIDE SEQUENCE [LARGE SCALE GENOMIC DNA]</scope>
</reference>
<sequence>MMSAGELESGNDGEPTIIRRWYREAAYIIKKGKMCYLFINDLDAFPSRLGRTTQYTVHNQMFMVNFTLMNIADNLTNLQLPGMSDNIPEEAVVKLVGTFPGQSIDFFGDLRSRIYDDDVRKWVSRVGVESIGKKLVNSKEGLPAFEQPKITLAKLLEYQNMLVQEQENVKRVQLADKYLSESALGKANKDSIACGAFFG</sequence>
<evidence type="ECO:0000313" key="1">
    <source>
        <dbReference type="EMBL" id="KAI4383976.1"/>
    </source>
</evidence>
<comment type="caution">
    <text evidence="1">The sequence shown here is derived from an EMBL/GenBank/DDBJ whole genome shotgun (WGS) entry which is preliminary data.</text>
</comment>
<protein>
    <submittedName>
        <fullName evidence="1">Uncharacterized protein</fullName>
    </submittedName>
</protein>
<proteinExistence type="predicted"/>
<evidence type="ECO:0000313" key="2">
    <source>
        <dbReference type="Proteomes" id="UP001057402"/>
    </source>
</evidence>
<name>A0ACB9S1M3_9MYRT</name>
<dbReference type="Proteomes" id="UP001057402">
    <property type="component" value="Chromosome 3"/>
</dbReference>
<accession>A0ACB9S1M3</accession>